<evidence type="ECO:0000256" key="20">
    <source>
        <dbReference type="SAM" id="MobiDB-lite"/>
    </source>
</evidence>
<dbReference type="Pfam" id="PF01979">
    <property type="entry name" value="Amidohydro_1"/>
    <property type="match status" value="1"/>
</dbReference>
<dbReference type="GO" id="GO:0016812">
    <property type="term" value="F:hydrolase activity, acting on carbon-nitrogen (but not peptide) bonds, in cyclic amides"/>
    <property type="evidence" value="ECO:0007669"/>
    <property type="project" value="TreeGrafter"/>
</dbReference>
<comment type="caution">
    <text evidence="23">The sequence shown here is derived from an EMBL/GenBank/DDBJ whole genome shotgun (WGS) entry which is preliminary data.</text>
</comment>
<dbReference type="GO" id="GO:0005829">
    <property type="term" value="C:cytosol"/>
    <property type="evidence" value="ECO:0007669"/>
    <property type="project" value="TreeGrafter"/>
</dbReference>
<dbReference type="Gene3D" id="3.20.20.140">
    <property type="entry name" value="Metal-dependent hydrolases"/>
    <property type="match status" value="1"/>
</dbReference>
<dbReference type="AlphaFoldDB" id="A0A6B0REG9"/>
<evidence type="ECO:0000256" key="12">
    <source>
        <dbReference type="ARBA" id="ARBA00053443"/>
    </source>
</evidence>
<dbReference type="Gene3D" id="1.10.418.10">
    <property type="entry name" value="Calponin-like domain"/>
    <property type="match status" value="1"/>
</dbReference>
<dbReference type="GO" id="GO:0005874">
    <property type="term" value="C:microtubule"/>
    <property type="evidence" value="ECO:0007669"/>
    <property type="project" value="UniProtKB-KW"/>
</dbReference>
<evidence type="ECO:0000256" key="19">
    <source>
        <dbReference type="PROSITE-ProRule" id="PRU00576"/>
    </source>
</evidence>
<dbReference type="Gene3D" id="1.20.5.1430">
    <property type="match status" value="1"/>
</dbReference>
<dbReference type="InterPro" id="IPR036133">
    <property type="entry name" value="EB1_C_sf"/>
</dbReference>
<dbReference type="PANTHER" id="PTHR11647:SF58">
    <property type="entry name" value="DIHYDROPYRIMIDINASE-RELATED PROTEIN 5"/>
    <property type="match status" value="1"/>
</dbReference>
<keyword evidence="11" id="KW-0131">Cell cycle</keyword>
<evidence type="ECO:0000256" key="11">
    <source>
        <dbReference type="ARBA" id="ARBA00023306"/>
    </source>
</evidence>
<dbReference type="InterPro" id="IPR001715">
    <property type="entry name" value="CH_dom"/>
</dbReference>
<evidence type="ECO:0000256" key="10">
    <source>
        <dbReference type="ARBA" id="ARBA00023212"/>
    </source>
</evidence>
<dbReference type="Gene3D" id="2.30.40.10">
    <property type="entry name" value="Urease, subunit C, domain 1"/>
    <property type="match status" value="1"/>
</dbReference>
<evidence type="ECO:0000259" key="22">
    <source>
        <dbReference type="PROSITE" id="PS51230"/>
    </source>
</evidence>
<evidence type="ECO:0000256" key="18">
    <source>
        <dbReference type="ARBA" id="ARBA00082245"/>
    </source>
</evidence>
<keyword evidence="7" id="KW-0132">Cell division</keyword>
<dbReference type="Pfam" id="PF03271">
    <property type="entry name" value="EB1"/>
    <property type="match status" value="1"/>
</dbReference>
<evidence type="ECO:0000256" key="14">
    <source>
        <dbReference type="ARBA" id="ARBA00071524"/>
    </source>
</evidence>
<evidence type="ECO:0000256" key="6">
    <source>
        <dbReference type="ARBA" id="ARBA00022553"/>
    </source>
</evidence>
<keyword evidence="9" id="KW-0498">Mitosis</keyword>
<feature type="domain" description="EB1 C-terminal" evidence="22">
    <location>
        <begin position="765"/>
        <end position="835"/>
    </location>
</feature>
<evidence type="ECO:0000256" key="1">
    <source>
        <dbReference type="ARBA" id="ARBA00004245"/>
    </source>
</evidence>
<evidence type="ECO:0000256" key="16">
    <source>
        <dbReference type="ARBA" id="ARBA00077548"/>
    </source>
</evidence>
<keyword evidence="8 19" id="KW-0493">Microtubule</keyword>
<feature type="domain" description="Calponin-homology (CH)" evidence="21">
    <location>
        <begin position="584"/>
        <end position="686"/>
    </location>
</feature>
<reference evidence="23" key="1">
    <citation type="submission" date="2019-10" db="EMBL/GenBank/DDBJ databases">
        <title>The sequence and de novo assembly of the wild yak genome.</title>
        <authorList>
            <person name="Liu Y."/>
        </authorList>
    </citation>
    <scope>NUCLEOTIDE SEQUENCE [LARGE SCALE GENOMIC DNA]</scope>
    <source>
        <strain evidence="23">WY2019</strain>
    </source>
</reference>
<keyword evidence="24" id="KW-1185">Reference proteome</keyword>
<keyword evidence="10" id="KW-0206">Cytoskeleton</keyword>
<dbReference type="GO" id="GO:0008017">
    <property type="term" value="F:microtubule binding"/>
    <property type="evidence" value="ECO:0007669"/>
    <property type="project" value="InterPro"/>
</dbReference>
<dbReference type="NCBIfam" id="TIGR02033">
    <property type="entry name" value="D-hydantoinase"/>
    <property type="match status" value="1"/>
</dbReference>
<comment type="similarity">
    <text evidence="2">Belongs to the metallo-dependent hydrolases superfamily. Hydantoinase/dihydropyrimidinase family.</text>
</comment>
<dbReference type="InterPro" id="IPR011059">
    <property type="entry name" value="Metal-dep_hydrolase_composite"/>
</dbReference>
<gene>
    <name evidence="23" type="ORF">E5288_WYG018155</name>
</gene>
<dbReference type="FunFam" id="3.20.20.140:FF:000076">
    <property type="entry name" value="Dihydropyrimidinase like 2"/>
    <property type="match status" value="1"/>
</dbReference>
<dbReference type="InterPro" id="IPR011778">
    <property type="entry name" value="Hydantoinase/dihydroPyrase"/>
</dbReference>
<accession>A0A6B0REG9</accession>
<evidence type="ECO:0000256" key="8">
    <source>
        <dbReference type="ARBA" id="ARBA00022701"/>
    </source>
</evidence>
<evidence type="ECO:0000313" key="24">
    <source>
        <dbReference type="Proteomes" id="UP000322234"/>
    </source>
</evidence>
<keyword evidence="5" id="KW-0963">Cytoplasm</keyword>
<evidence type="ECO:0000256" key="17">
    <source>
        <dbReference type="ARBA" id="ARBA00081123"/>
    </source>
</evidence>
<evidence type="ECO:0000256" key="9">
    <source>
        <dbReference type="ARBA" id="ARBA00022776"/>
    </source>
</evidence>
<dbReference type="FunFam" id="2.30.40.10:FF:000029">
    <property type="entry name" value="Dihydropyrimidinase-related protein 5"/>
    <property type="match status" value="1"/>
</dbReference>
<evidence type="ECO:0000256" key="15">
    <source>
        <dbReference type="ARBA" id="ARBA00073778"/>
    </source>
</evidence>
<dbReference type="InterPro" id="IPR032466">
    <property type="entry name" value="Metal_Hydrolase"/>
</dbReference>
<evidence type="ECO:0000313" key="23">
    <source>
        <dbReference type="EMBL" id="MXQ87732.1"/>
    </source>
</evidence>
<dbReference type="EMBL" id="VBQZ03000040">
    <property type="protein sequence ID" value="MXQ87732.1"/>
    <property type="molecule type" value="Genomic_DNA"/>
</dbReference>
<feature type="region of interest" description="Disordered" evidence="20">
    <location>
        <begin position="832"/>
        <end position="852"/>
    </location>
</feature>
<evidence type="ECO:0000256" key="3">
    <source>
        <dbReference type="ARBA" id="ARBA00010729"/>
    </source>
</evidence>
<dbReference type="Pfam" id="PF00307">
    <property type="entry name" value="CH"/>
    <property type="match status" value="1"/>
</dbReference>
<name>A0A6B0REG9_9CETA</name>
<dbReference type="PANTHER" id="PTHR11647">
    <property type="entry name" value="HYDRANTOINASE/DIHYDROPYRIMIDINASE FAMILY MEMBER"/>
    <property type="match status" value="1"/>
</dbReference>
<proteinExistence type="inferred from homology"/>
<sequence>MAENSRNMLANSASVRILIKGGKVVNDDCTHEADVYIENGIIQQVGRELMIPGGAKVIDATGKLVIPGGIDTSTHFHQTFMNATCVDDFYHGTKAALVGGTTMIIGHVLPDKETSLVEAYEKCRGLADPKVCCDYALHVGITWWAPKVKVEMETLVREKGVNSFQMFMTYKDLYMLRDSELYQVFHACKDIGAIARVHAENGELGAKEALDLGITGPEGIEISRPEELEAEATHRVITIANRTHCPIYLVNVSSISAGDVIAAAKMQGKVVLAETTTAHATLTGLHYYHQDWSHAAAYVTVPPLRLDTNTSTYLMSLLANDTLNIVASDHRPFTTKQKAMGKEDFTKIPHGVTGVQDRMSVIWERGVVGGKMDENRFVAVTSSNAAKILNLYPRKGRIIPGADADVVVWDPEATKTISASTQVQGGDFNLYENMRCHGVPLVTISRGRVVYENGVFMCAEGTGKFCPLRSFPDTVYKKLVQREKTLKVRGVDRTPYLGDVAVIVHPGKKEMGTPLADTPTRPVTRHGGMRDLHESSFSLSGSQIDDHVPKRASARILAPPGGRSSGICWGMAVNVYSTSVTSENLSRHDMLAWVNDSLHLNYTKIEQLCSGAAYCQFMDMLFPGCVHLRKVKFQAKLEHEYIHNFKVLQAAFKKMGVDKIIPVEKLVKGKFQDNFEFIQWFKKFFDANYDGKDYNPLLARQGQDVAPPPNPGDQIFNKSKKLIGTAVPQRTSPTGPKNMQTSGRLSNVAPPCILRKNPPSARNGGHETDAQILELNQQQLLDLKLTVDGLEKERDFYFSKLRDIELICQEHESENSPVISGIIGILYATEEGFAPPEDDEIEEHQQEDQDEY</sequence>
<dbReference type="SUPFAM" id="SSF47576">
    <property type="entry name" value="Calponin-homology domain, CH-domain"/>
    <property type="match status" value="1"/>
</dbReference>
<evidence type="ECO:0000256" key="2">
    <source>
        <dbReference type="ARBA" id="ARBA00008829"/>
    </source>
</evidence>
<organism evidence="23 24">
    <name type="scientific">Bos mutus</name>
    <name type="common">wild yak</name>
    <dbReference type="NCBI Taxonomy" id="72004"/>
    <lineage>
        <taxon>Eukaryota</taxon>
        <taxon>Metazoa</taxon>
        <taxon>Chordata</taxon>
        <taxon>Craniata</taxon>
        <taxon>Vertebrata</taxon>
        <taxon>Euteleostomi</taxon>
        <taxon>Mammalia</taxon>
        <taxon>Eutheria</taxon>
        <taxon>Laurasiatheria</taxon>
        <taxon>Artiodactyla</taxon>
        <taxon>Ruminantia</taxon>
        <taxon>Pecora</taxon>
        <taxon>Bovidae</taxon>
        <taxon>Bovinae</taxon>
        <taxon>Bos</taxon>
    </lineage>
</organism>
<dbReference type="GO" id="GO:0030182">
    <property type="term" value="P:neuron differentiation"/>
    <property type="evidence" value="ECO:0007669"/>
    <property type="project" value="UniProtKB-ARBA"/>
</dbReference>
<comment type="function">
    <text evidence="13">Plus-end tracking protein (+TIP) that binds to the plus-end of microtubules and regulates the dynamics of the microtubule cytoskeleton. Promotes microtubule growth. May be involved in spindle function by stabilizing microtubules and anchoring them at centrosomes. Also acts as a regulator of minus-end microtubule organization: interacts with the complex formed by AKAP9 and PDE4DIP, leading to recruit CAMSAP2 to the Golgi apparatus, thereby tethering non-centrosomal minus-end microtubules to the Golgi, an important step for polarized cell movement. Promotes elongation of CAMSAP2-decorated microtubule stretches on the minus-end of microtubules.</text>
</comment>
<dbReference type="FunFam" id="1.10.418.10:FF:000007">
    <property type="entry name" value="Microtubule-associated protein, RP/EB family, member 2"/>
    <property type="match status" value="1"/>
</dbReference>
<dbReference type="InterPro" id="IPR036872">
    <property type="entry name" value="CH_dom_sf"/>
</dbReference>
<dbReference type="PROSITE" id="PS50021">
    <property type="entry name" value="CH"/>
    <property type="match status" value="1"/>
</dbReference>
<comment type="similarity">
    <text evidence="3">Belongs to the MAPRE family.</text>
</comment>
<dbReference type="InterPro" id="IPR050378">
    <property type="entry name" value="Metallo-dep_Hydrolases_sf"/>
</dbReference>
<dbReference type="SUPFAM" id="SSF51338">
    <property type="entry name" value="Composite domain of metallo-dependent hydrolases"/>
    <property type="match status" value="2"/>
</dbReference>
<evidence type="ECO:0000256" key="5">
    <source>
        <dbReference type="ARBA" id="ARBA00022490"/>
    </source>
</evidence>
<evidence type="ECO:0000256" key="7">
    <source>
        <dbReference type="ARBA" id="ARBA00022618"/>
    </source>
</evidence>
<comment type="subcellular location">
    <subcellularLocation>
        <location evidence="1">Cytoplasm</location>
        <location evidence="1">Cytoskeleton</location>
    </subcellularLocation>
</comment>
<dbReference type="InterPro" id="IPR006680">
    <property type="entry name" value="Amidohydro-rel"/>
</dbReference>
<feature type="compositionally biased region" description="Polar residues" evidence="20">
    <location>
        <begin position="728"/>
        <end position="745"/>
    </location>
</feature>
<dbReference type="SUPFAM" id="SSF140612">
    <property type="entry name" value="EB1 dimerisation domain-like"/>
    <property type="match status" value="1"/>
</dbReference>
<dbReference type="FunFam" id="1.20.5.1430:FF:000003">
    <property type="entry name" value="microtubule-associated protein RP/EB family member 3 isoform X1"/>
    <property type="match status" value="1"/>
</dbReference>
<dbReference type="Proteomes" id="UP000322234">
    <property type="component" value="Unassembled WGS sequence"/>
</dbReference>
<evidence type="ECO:0000256" key="13">
    <source>
        <dbReference type="ARBA" id="ARBA00055374"/>
    </source>
</evidence>
<dbReference type="SUPFAM" id="SSF51556">
    <property type="entry name" value="Metallo-dependent hydrolases"/>
    <property type="match status" value="1"/>
</dbReference>
<dbReference type="PROSITE" id="PS51230">
    <property type="entry name" value="EB1_C"/>
    <property type="match status" value="1"/>
</dbReference>
<comment type="function">
    <text evidence="12">Involved in the negative regulation of dendrite outgrowth.</text>
</comment>
<keyword evidence="4" id="KW-0488">Methylation</keyword>
<dbReference type="CDD" id="cd01314">
    <property type="entry name" value="D-HYD"/>
    <property type="match status" value="1"/>
</dbReference>
<protein>
    <recommendedName>
        <fullName evidence="14">Dihydropyrimidinase-related protein 5</fullName>
    </recommendedName>
    <alternativeName>
        <fullName evidence="18">EB1 protein family member 3</fullName>
    </alternativeName>
    <alternativeName>
        <fullName evidence="17">End-binding protein 3</fullName>
    </alternativeName>
    <alternativeName>
        <fullName evidence="15">Microtubule-associated protein RP/EB family member 3</fullName>
    </alternativeName>
    <alternativeName>
        <fullName evidence="16">RP3</fullName>
    </alternativeName>
</protein>
<evidence type="ECO:0000256" key="4">
    <source>
        <dbReference type="ARBA" id="ARBA00022481"/>
    </source>
</evidence>
<dbReference type="GO" id="GO:0051301">
    <property type="term" value="P:cell division"/>
    <property type="evidence" value="ECO:0007669"/>
    <property type="project" value="UniProtKB-KW"/>
</dbReference>
<feature type="compositionally biased region" description="Basic and acidic residues" evidence="20">
    <location>
        <begin position="843"/>
        <end position="852"/>
    </location>
</feature>
<feature type="region of interest" description="Disordered" evidence="20">
    <location>
        <begin position="727"/>
        <end position="751"/>
    </location>
</feature>
<evidence type="ECO:0000259" key="21">
    <source>
        <dbReference type="PROSITE" id="PS50021"/>
    </source>
</evidence>
<dbReference type="InterPro" id="IPR004953">
    <property type="entry name" value="EB1_C"/>
</dbReference>
<keyword evidence="6" id="KW-0597">Phosphoprotein</keyword>